<dbReference type="HAMAP" id="MF_00688">
    <property type="entry name" value="Leu_Phe_trans"/>
    <property type="match status" value="1"/>
</dbReference>
<evidence type="ECO:0000256" key="2">
    <source>
        <dbReference type="ARBA" id="ARBA00022490"/>
    </source>
</evidence>
<sequence length="236" mass="27070">MALYLTEINSDELWFPSPFEALADPNGLLAFGGDLHPDRLLLAYQNGIFPWYGPGEPILWWSPSPRAVFTPKTFQPAKSLKKFQRKQQYRVSIDHATERVIDFCASTRHEDETWLNEDMRAAYKQLARAGHCHSVEVWHDDELVGGLYGLSIGKLFCGESMFSLKANASKIALWYFCEHFQRHGGELIDCQVMNPHLASLGAVELHREDFMQRLLSFKSQQVVEGCFDKQWLTCNI</sequence>
<evidence type="ECO:0000256" key="5">
    <source>
        <dbReference type="ARBA" id="ARBA00050607"/>
    </source>
</evidence>
<keyword evidence="4 15" id="KW-0012">Acyltransferase</keyword>
<comment type="catalytic activity">
    <reaction evidence="5 15">
        <text>L-phenylalanyl-tRNA(Phe) + an N-terminal L-alpha-aminoacyl-[protein] = an N-terminal L-phenylalanyl-L-alpha-aminoacyl-[protein] + tRNA(Phe)</text>
        <dbReference type="Rhea" id="RHEA:43632"/>
        <dbReference type="Rhea" id="RHEA-COMP:9668"/>
        <dbReference type="Rhea" id="RHEA-COMP:9699"/>
        <dbReference type="Rhea" id="RHEA-COMP:10636"/>
        <dbReference type="Rhea" id="RHEA-COMP:10637"/>
        <dbReference type="ChEBI" id="CHEBI:78442"/>
        <dbReference type="ChEBI" id="CHEBI:78531"/>
        <dbReference type="ChEBI" id="CHEBI:78597"/>
        <dbReference type="ChEBI" id="CHEBI:83561"/>
        <dbReference type="EC" id="2.3.2.6"/>
    </reaction>
</comment>
<evidence type="ECO:0000256" key="14">
    <source>
        <dbReference type="ARBA" id="ARBA00083640"/>
    </source>
</evidence>
<dbReference type="SUPFAM" id="SSF55729">
    <property type="entry name" value="Acyl-CoA N-acyltransferases (Nat)"/>
    <property type="match status" value="1"/>
</dbReference>
<evidence type="ECO:0000256" key="7">
    <source>
        <dbReference type="ARBA" id="ARBA00051538"/>
    </source>
</evidence>
<dbReference type="GO" id="GO:0005737">
    <property type="term" value="C:cytoplasm"/>
    <property type="evidence" value="ECO:0007669"/>
    <property type="project" value="UniProtKB-SubCell"/>
</dbReference>
<dbReference type="InterPro" id="IPR016181">
    <property type="entry name" value="Acyl_CoA_acyltransferase"/>
</dbReference>
<dbReference type="FunFam" id="3.40.630.70:FF:000001">
    <property type="entry name" value="Leucyl/phenylalanyl-tRNA--protein transferase"/>
    <property type="match status" value="1"/>
</dbReference>
<dbReference type="NCBIfam" id="TIGR00667">
    <property type="entry name" value="aat"/>
    <property type="match status" value="1"/>
</dbReference>
<dbReference type="GO" id="GO:0030163">
    <property type="term" value="P:protein catabolic process"/>
    <property type="evidence" value="ECO:0007669"/>
    <property type="project" value="UniProtKB-UniRule"/>
</dbReference>
<evidence type="ECO:0000313" key="16">
    <source>
        <dbReference type="EMBL" id="EGA64685.1"/>
    </source>
</evidence>
<evidence type="ECO:0000256" key="9">
    <source>
        <dbReference type="ARBA" id="ARBA00061535"/>
    </source>
</evidence>
<dbReference type="eggNOG" id="COG2360">
    <property type="taxonomic scope" value="Bacteria"/>
</dbReference>
<dbReference type="PANTHER" id="PTHR30098">
    <property type="entry name" value="LEUCYL/PHENYLALANYL-TRNA--PROTEIN TRANSFERASE"/>
    <property type="match status" value="1"/>
</dbReference>
<name>E8LX91_9VIBR</name>
<accession>E8LX91</accession>
<evidence type="ECO:0000256" key="3">
    <source>
        <dbReference type="ARBA" id="ARBA00022679"/>
    </source>
</evidence>
<dbReference type="RefSeq" id="WP_006880470.1">
    <property type="nucleotide sequence ID" value="NZ_AEVS01000080.1"/>
</dbReference>
<evidence type="ECO:0000256" key="6">
    <source>
        <dbReference type="ARBA" id="ARBA00050652"/>
    </source>
</evidence>
<evidence type="ECO:0000256" key="11">
    <source>
        <dbReference type="ARBA" id="ARBA00074372"/>
    </source>
</evidence>
<evidence type="ECO:0000256" key="13">
    <source>
        <dbReference type="ARBA" id="ARBA00077165"/>
    </source>
</evidence>
<evidence type="ECO:0000256" key="1">
    <source>
        <dbReference type="ARBA" id="ARBA00004496"/>
    </source>
</evidence>
<dbReference type="FunFam" id="3.30.70.3550:FF:000001">
    <property type="entry name" value="Leucyl/phenylalanyl-tRNA--protein transferase"/>
    <property type="match status" value="1"/>
</dbReference>
<evidence type="ECO:0000256" key="15">
    <source>
        <dbReference type="HAMAP-Rule" id="MF_00688"/>
    </source>
</evidence>
<reference evidence="16 17" key="1">
    <citation type="journal article" date="2012" name="Int. J. Syst. Evol. Microbiol.">
        <title>Vibrio caribbeanicus sp. nov., isolated from the marine sponge Scleritoderma cyanea.</title>
        <authorList>
            <person name="Hoffmann M."/>
            <person name="Monday S.R."/>
            <person name="Allard M.W."/>
            <person name="Strain E.A."/>
            <person name="Whittaker P."/>
            <person name="Naum M."/>
            <person name="McCarthy P.J."/>
            <person name="Lopez J.V."/>
            <person name="Fischer M."/>
            <person name="Brown E.W."/>
        </authorList>
    </citation>
    <scope>NUCLEOTIDE SEQUENCE [LARGE SCALE GENOMIC DNA]</scope>
    <source>
        <strain evidence="16 17">LMG 20546</strain>
    </source>
</reference>
<dbReference type="GO" id="GO:0008914">
    <property type="term" value="F:leucyl-tRNA--protein transferase activity"/>
    <property type="evidence" value="ECO:0007669"/>
    <property type="project" value="UniProtKB-UniRule"/>
</dbReference>
<evidence type="ECO:0000256" key="8">
    <source>
        <dbReference type="ARBA" id="ARBA00054043"/>
    </source>
</evidence>
<evidence type="ECO:0000256" key="12">
    <source>
        <dbReference type="ARBA" id="ARBA00077136"/>
    </source>
</evidence>
<dbReference type="AlphaFoldDB" id="E8LX91"/>
<dbReference type="InterPro" id="IPR004616">
    <property type="entry name" value="Leu/Phe-tRNA_Trfase"/>
</dbReference>
<gene>
    <name evidence="15 16" type="primary">aat</name>
    <name evidence="16" type="ORF">VIBR0546_18997</name>
</gene>
<dbReference type="Proteomes" id="UP000004371">
    <property type="component" value="Unassembled WGS sequence"/>
</dbReference>
<comment type="catalytic activity">
    <reaction evidence="7 15">
        <text>N-terminal L-lysyl-[protein] + L-leucyl-tRNA(Leu) = N-terminal L-leucyl-L-lysyl-[protein] + tRNA(Leu) + H(+)</text>
        <dbReference type="Rhea" id="RHEA:12340"/>
        <dbReference type="Rhea" id="RHEA-COMP:9613"/>
        <dbReference type="Rhea" id="RHEA-COMP:9622"/>
        <dbReference type="Rhea" id="RHEA-COMP:12670"/>
        <dbReference type="Rhea" id="RHEA-COMP:12671"/>
        <dbReference type="ChEBI" id="CHEBI:15378"/>
        <dbReference type="ChEBI" id="CHEBI:65249"/>
        <dbReference type="ChEBI" id="CHEBI:78442"/>
        <dbReference type="ChEBI" id="CHEBI:78494"/>
        <dbReference type="ChEBI" id="CHEBI:133043"/>
        <dbReference type="EC" id="2.3.2.6"/>
    </reaction>
</comment>
<dbReference type="Pfam" id="PF03588">
    <property type="entry name" value="Leu_Phe_trans"/>
    <property type="match status" value="1"/>
</dbReference>
<dbReference type="PANTHER" id="PTHR30098:SF2">
    <property type="entry name" value="LEUCYL_PHENYLALANYL-TRNA--PROTEIN TRANSFERASE"/>
    <property type="match status" value="1"/>
</dbReference>
<evidence type="ECO:0000313" key="17">
    <source>
        <dbReference type="Proteomes" id="UP000004371"/>
    </source>
</evidence>
<proteinExistence type="inferred from homology"/>
<comment type="function">
    <text evidence="8 15">Functions in the N-end rule pathway of protein degradation where it conjugates Leu, Phe and, less efficiently, Met from aminoacyl-tRNAs to the N-termini of proteins containing an N-terminal arginine or lysine.</text>
</comment>
<dbReference type="InterPro" id="IPR042203">
    <property type="entry name" value="Leu/Phe-tRNA_Trfase_C"/>
</dbReference>
<comment type="catalytic activity">
    <reaction evidence="6 15">
        <text>N-terminal L-arginyl-[protein] + L-leucyl-tRNA(Leu) = N-terminal L-leucyl-L-arginyl-[protein] + tRNA(Leu) + H(+)</text>
        <dbReference type="Rhea" id="RHEA:50416"/>
        <dbReference type="Rhea" id="RHEA-COMP:9613"/>
        <dbReference type="Rhea" id="RHEA-COMP:9622"/>
        <dbReference type="Rhea" id="RHEA-COMP:12672"/>
        <dbReference type="Rhea" id="RHEA-COMP:12673"/>
        <dbReference type="ChEBI" id="CHEBI:15378"/>
        <dbReference type="ChEBI" id="CHEBI:64719"/>
        <dbReference type="ChEBI" id="CHEBI:78442"/>
        <dbReference type="ChEBI" id="CHEBI:78494"/>
        <dbReference type="ChEBI" id="CHEBI:133044"/>
        <dbReference type="EC" id="2.3.2.6"/>
    </reaction>
</comment>
<evidence type="ECO:0000256" key="4">
    <source>
        <dbReference type="ARBA" id="ARBA00023315"/>
    </source>
</evidence>
<keyword evidence="2 15" id="KW-0963">Cytoplasm</keyword>
<dbReference type="InterPro" id="IPR042221">
    <property type="entry name" value="Leu/Phe-tRNA_Trfase_N"/>
</dbReference>
<comment type="subcellular location">
    <subcellularLocation>
        <location evidence="1 15">Cytoplasm</location>
    </subcellularLocation>
</comment>
<keyword evidence="3 15" id="KW-0808">Transferase</keyword>
<comment type="caution">
    <text evidence="16">The sequence shown here is derived from an EMBL/GenBank/DDBJ whole genome shotgun (WGS) entry which is preliminary data.</text>
</comment>
<dbReference type="EMBL" id="AEVS01000080">
    <property type="protein sequence ID" value="EGA64685.1"/>
    <property type="molecule type" value="Genomic_DNA"/>
</dbReference>
<dbReference type="STRING" id="945543.VIBR0546_18997"/>
<dbReference type="EC" id="2.3.2.6" evidence="10 15"/>
<dbReference type="Gene3D" id="3.40.630.70">
    <property type="entry name" value="Leucyl/phenylalanyl-tRNA-protein transferase, C-terminal domain"/>
    <property type="match status" value="1"/>
</dbReference>
<keyword evidence="17" id="KW-1185">Reference proteome</keyword>
<dbReference type="OrthoDB" id="9790282at2"/>
<protein>
    <recommendedName>
        <fullName evidence="11 15">Leucyl/phenylalanyl-tRNA--protein transferase</fullName>
        <ecNumber evidence="10 15">2.3.2.6</ecNumber>
    </recommendedName>
    <alternativeName>
        <fullName evidence="12 15">L/F-transferase</fullName>
    </alternativeName>
    <alternativeName>
        <fullName evidence="13 15">Leucyltransferase</fullName>
    </alternativeName>
    <alternativeName>
        <fullName evidence="14 15">Phenyalanyltransferase</fullName>
    </alternativeName>
</protein>
<evidence type="ECO:0000256" key="10">
    <source>
        <dbReference type="ARBA" id="ARBA00066767"/>
    </source>
</evidence>
<organism evidence="16 17">
    <name type="scientific">Vibrio brasiliensis LMG 20546</name>
    <dbReference type="NCBI Taxonomy" id="945543"/>
    <lineage>
        <taxon>Bacteria</taxon>
        <taxon>Pseudomonadati</taxon>
        <taxon>Pseudomonadota</taxon>
        <taxon>Gammaproteobacteria</taxon>
        <taxon>Vibrionales</taxon>
        <taxon>Vibrionaceae</taxon>
        <taxon>Vibrio</taxon>
        <taxon>Vibrio oreintalis group</taxon>
    </lineage>
</organism>
<dbReference type="Gene3D" id="3.30.70.3550">
    <property type="entry name" value="Leucyl/phenylalanyl-tRNA-protein transferase, N-terminal domain"/>
    <property type="match status" value="1"/>
</dbReference>
<comment type="similarity">
    <text evidence="9 15">Belongs to the L/F-transferase family.</text>
</comment>